<keyword evidence="1" id="KW-0472">Membrane</keyword>
<organism evidence="3 4">
    <name type="scientific">Acidiphilium iwatense</name>
    <dbReference type="NCBI Taxonomy" id="768198"/>
    <lineage>
        <taxon>Bacteria</taxon>
        <taxon>Pseudomonadati</taxon>
        <taxon>Pseudomonadota</taxon>
        <taxon>Alphaproteobacteria</taxon>
        <taxon>Acetobacterales</taxon>
        <taxon>Acidocellaceae</taxon>
        <taxon>Acidiphilium</taxon>
    </lineage>
</organism>
<evidence type="ECO:0000256" key="1">
    <source>
        <dbReference type="SAM" id="Phobius"/>
    </source>
</evidence>
<name>A0ABS9DUB9_9PROT</name>
<feature type="domain" description="Acyltransferase 3" evidence="2">
    <location>
        <begin position="19"/>
        <end position="359"/>
    </location>
</feature>
<reference evidence="3 4" key="1">
    <citation type="submission" date="2022-01" db="EMBL/GenBank/DDBJ databases">
        <authorList>
            <person name="Won M."/>
            <person name="Kim S.-J."/>
            <person name="Kwon S.-W."/>
        </authorList>
    </citation>
    <scope>NUCLEOTIDE SEQUENCE [LARGE SCALE GENOMIC DNA]</scope>
    <source>
        <strain evidence="3 4">KCTC 23505</strain>
    </source>
</reference>
<dbReference type="RefSeq" id="WP_235702626.1">
    <property type="nucleotide sequence ID" value="NZ_JAKGBZ010000002.1"/>
</dbReference>
<keyword evidence="3" id="KW-0012">Acyltransferase</keyword>
<evidence type="ECO:0000259" key="2">
    <source>
        <dbReference type="Pfam" id="PF01757"/>
    </source>
</evidence>
<evidence type="ECO:0000313" key="4">
    <source>
        <dbReference type="Proteomes" id="UP001521209"/>
    </source>
</evidence>
<dbReference type="PANTHER" id="PTHR23028">
    <property type="entry name" value="ACETYLTRANSFERASE"/>
    <property type="match status" value="1"/>
</dbReference>
<keyword evidence="1" id="KW-0812">Transmembrane</keyword>
<keyword evidence="3" id="KW-0808">Transferase</keyword>
<keyword evidence="1" id="KW-1133">Transmembrane helix</keyword>
<proteinExistence type="predicted"/>
<dbReference type="Proteomes" id="UP001521209">
    <property type="component" value="Unassembled WGS sequence"/>
</dbReference>
<dbReference type="InterPro" id="IPR050879">
    <property type="entry name" value="Acyltransferase_3"/>
</dbReference>
<feature type="transmembrane region" description="Helical" evidence="1">
    <location>
        <begin position="94"/>
        <end position="117"/>
    </location>
</feature>
<feature type="transmembrane region" description="Helical" evidence="1">
    <location>
        <begin position="52"/>
        <end position="73"/>
    </location>
</feature>
<dbReference type="PANTHER" id="PTHR23028:SF53">
    <property type="entry name" value="ACYL_TRANSF_3 DOMAIN-CONTAINING PROTEIN"/>
    <property type="match status" value="1"/>
</dbReference>
<feature type="transmembrane region" description="Helical" evidence="1">
    <location>
        <begin position="345"/>
        <end position="368"/>
    </location>
</feature>
<feature type="transmembrane region" description="Helical" evidence="1">
    <location>
        <begin position="253"/>
        <end position="269"/>
    </location>
</feature>
<accession>A0ABS9DUB9</accession>
<dbReference type="Pfam" id="PF01757">
    <property type="entry name" value="Acyl_transf_3"/>
    <property type="match status" value="1"/>
</dbReference>
<gene>
    <name evidence="3" type="ORF">L2A60_01635</name>
</gene>
<keyword evidence="4" id="KW-1185">Reference proteome</keyword>
<feature type="transmembrane region" description="Helical" evidence="1">
    <location>
        <begin position="227"/>
        <end position="246"/>
    </location>
</feature>
<dbReference type="GO" id="GO:0016746">
    <property type="term" value="F:acyltransferase activity"/>
    <property type="evidence" value="ECO:0007669"/>
    <property type="project" value="UniProtKB-KW"/>
</dbReference>
<sequence>MTARGHGTFPEAPIGRLTRLDGLRGVLAVYVMLGHAAPFIRWPPGVGPFIEAVVGHGMAAVDLFFALSGLVIVQSMARFEGRTAPFFAARARRLLPIYLVVLAASIPILTAGSPFALLPWLHPGDAAHQIWEVGLPHPLAAHIALHLALIQGALPRAMLPDAEFSLLGPAWSLSTEWQFYALIALLMTRIGNDRRGLARLTVIFLALALAGRAYAGLAPPSWQFGRAFLPNQAAYFALGIAAARLWRGSDGTRLFLVVLAVAMGLGLSHSTGSGAIGKALPPLTWALAIVAQRAPANRLIRPFARVLGHPVLLWLGAISYPLYLVNEPVQRTLALLFGGADPAQFALLWGGLALAVPIGLAALLHHAVERRFMRQRRRSLQAAAPAAAP</sequence>
<protein>
    <submittedName>
        <fullName evidence="3">Acyltransferase</fullName>
    </submittedName>
</protein>
<feature type="transmembrane region" description="Helical" evidence="1">
    <location>
        <begin position="197"/>
        <end position="215"/>
    </location>
</feature>
<evidence type="ECO:0000313" key="3">
    <source>
        <dbReference type="EMBL" id="MCF3945385.1"/>
    </source>
</evidence>
<comment type="caution">
    <text evidence="3">The sequence shown here is derived from an EMBL/GenBank/DDBJ whole genome shotgun (WGS) entry which is preliminary data.</text>
</comment>
<dbReference type="EMBL" id="JAKGBZ010000002">
    <property type="protein sequence ID" value="MCF3945385.1"/>
    <property type="molecule type" value="Genomic_DNA"/>
</dbReference>
<feature type="transmembrane region" description="Helical" evidence="1">
    <location>
        <begin position="21"/>
        <end position="40"/>
    </location>
</feature>
<dbReference type="InterPro" id="IPR002656">
    <property type="entry name" value="Acyl_transf_3_dom"/>
</dbReference>